<dbReference type="InterPro" id="IPR010603">
    <property type="entry name" value="Znf_CppX_C4"/>
</dbReference>
<reference evidence="2" key="1">
    <citation type="journal article" date="2021" name="Proc. Natl. Acad. Sci. U.S.A.">
        <title>Global biogeography of chemosynthetic symbionts reveals both localized and globally distributed symbiont groups. .</title>
        <authorList>
            <person name="Osvatic J.T."/>
            <person name="Wilkins L.G.E."/>
            <person name="Leibrecht L."/>
            <person name="Leray M."/>
            <person name="Zauner S."/>
            <person name="Polzin J."/>
            <person name="Camacho Y."/>
            <person name="Gros O."/>
            <person name="van Gils J.A."/>
            <person name="Eisen J.A."/>
            <person name="Petersen J.M."/>
            <person name="Yuen B."/>
        </authorList>
    </citation>
    <scope>NUCLEOTIDE SEQUENCE</scope>
    <source>
        <strain evidence="2">MAGclacostrist055</strain>
    </source>
</reference>
<organism evidence="2 3">
    <name type="scientific">Candidatus Thiodiazotropha taylori</name>
    <dbReference type="NCBI Taxonomy" id="2792791"/>
    <lineage>
        <taxon>Bacteria</taxon>
        <taxon>Pseudomonadati</taxon>
        <taxon>Pseudomonadota</taxon>
        <taxon>Gammaproteobacteria</taxon>
        <taxon>Chromatiales</taxon>
        <taxon>Sedimenticolaceae</taxon>
        <taxon>Candidatus Thiodiazotropha</taxon>
    </lineage>
</organism>
<sequence length="107" mass="12646">MDKRIKELLGVMKGQEANLVSDLVDQLHLPEDDQRIPPEEVLRKIYEITKEAEKRLKEMKENPKCTYCDSATDEVEYMFKHDNKNVSICSRCVDRCYKELSKLRSQH</sequence>
<comment type="caution">
    <text evidence="2">The sequence shown here is derived from an EMBL/GenBank/DDBJ whole genome shotgun (WGS) entry which is preliminary data.</text>
</comment>
<proteinExistence type="predicted"/>
<accession>A0A9E4NLC9</accession>
<dbReference type="SMART" id="SM00994">
    <property type="entry name" value="zf-C4_ClpX"/>
    <property type="match status" value="1"/>
</dbReference>
<protein>
    <recommendedName>
        <fullName evidence="1">ATP-dependent Clp protease ATP-binding subunit ClpX zinc ribbon domain-containing protein</fullName>
    </recommendedName>
</protein>
<name>A0A9E4NLC9_9GAMM</name>
<dbReference type="Gene3D" id="6.20.220.10">
    <property type="entry name" value="ClpX chaperone, C4-type zinc finger domain"/>
    <property type="match status" value="1"/>
</dbReference>
<dbReference type="InterPro" id="IPR038366">
    <property type="entry name" value="Znf_CppX_C4_sf"/>
</dbReference>
<dbReference type="EMBL" id="JAEPCR010000052">
    <property type="protein sequence ID" value="MCG7978937.1"/>
    <property type="molecule type" value="Genomic_DNA"/>
</dbReference>
<dbReference type="AlphaFoldDB" id="A0A9E4NLC9"/>
<dbReference type="Proteomes" id="UP000886674">
    <property type="component" value="Unassembled WGS sequence"/>
</dbReference>
<gene>
    <name evidence="2" type="ORF">JAY77_12465</name>
</gene>
<evidence type="ECO:0000313" key="2">
    <source>
        <dbReference type="EMBL" id="MCG7978937.1"/>
    </source>
</evidence>
<evidence type="ECO:0000259" key="1">
    <source>
        <dbReference type="SMART" id="SM00994"/>
    </source>
</evidence>
<feature type="domain" description="ATP-dependent Clp protease ATP-binding subunit ClpX zinc ribbon" evidence="1">
    <location>
        <begin position="62"/>
        <end position="103"/>
    </location>
</feature>
<evidence type="ECO:0000313" key="3">
    <source>
        <dbReference type="Proteomes" id="UP000886674"/>
    </source>
</evidence>
<dbReference type="GO" id="GO:0008270">
    <property type="term" value="F:zinc ion binding"/>
    <property type="evidence" value="ECO:0007669"/>
    <property type="project" value="InterPro"/>
</dbReference>
<dbReference type="GO" id="GO:0046983">
    <property type="term" value="F:protein dimerization activity"/>
    <property type="evidence" value="ECO:0007669"/>
    <property type="project" value="InterPro"/>
</dbReference>